<keyword evidence="1" id="KW-0812">Transmembrane</keyword>
<dbReference type="AlphaFoldDB" id="A0A5Q4ZSW5"/>
<accession>A0A5Q4ZSW5</accession>
<feature type="transmembrane region" description="Helical" evidence="1">
    <location>
        <begin position="21"/>
        <end position="41"/>
    </location>
</feature>
<sequence>MCNMIKKWWNDHHDKSHNFFAGIHYLVLAIAILVGGGWTIYTFDVFNKAETAQIQFDELERRIKNTESSTIDISSEIIDYSGSKGLIVEITIKNNGKEKLIYNLGGAPLRLYQVRSQGIKLAAKNIIEPKLYTSMSQSKKDGNNKYLECVTLLSSSTKVLSYFIPIEEKGLYYVTFISKPVVANVIDKDGKETKEISCSDVIKNTSDNLEITPSDSGKDDVRWFASKYININ</sequence>
<gene>
    <name evidence="2" type="ORF">AW0309160_01863</name>
</gene>
<reference evidence="2" key="1">
    <citation type="submission" date="2019-09" db="EMBL/GenBank/DDBJ databases">
        <authorList>
            <person name="Hjerde E."/>
        </authorList>
    </citation>
    <scope>NUCLEOTIDE SEQUENCE</scope>
    <source>
        <strain evidence="2">06/09/160</strain>
    </source>
</reference>
<name>A0A5Q4ZSW5_9GAMM</name>
<evidence type="ECO:0000313" key="2">
    <source>
        <dbReference type="EMBL" id="VVV04468.1"/>
    </source>
</evidence>
<keyword evidence="1" id="KW-0472">Membrane</keyword>
<keyword evidence="1" id="KW-1133">Transmembrane helix</keyword>
<evidence type="ECO:0000256" key="1">
    <source>
        <dbReference type="SAM" id="Phobius"/>
    </source>
</evidence>
<proteinExistence type="predicted"/>
<organism evidence="2">
    <name type="scientific">Aliivibrio wodanis</name>
    <dbReference type="NCBI Taxonomy" id="80852"/>
    <lineage>
        <taxon>Bacteria</taxon>
        <taxon>Pseudomonadati</taxon>
        <taxon>Pseudomonadota</taxon>
        <taxon>Gammaproteobacteria</taxon>
        <taxon>Vibrionales</taxon>
        <taxon>Vibrionaceae</taxon>
        <taxon>Aliivibrio</taxon>
    </lineage>
</organism>
<dbReference type="EMBL" id="LR721750">
    <property type="protein sequence ID" value="VVV04468.1"/>
    <property type="molecule type" value="Genomic_DNA"/>
</dbReference>
<protein>
    <submittedName>
        <fullName evidence="2">Uncharacterized protein</fullName>
    </submittedName>
</protein>